<dbReference type="PROSITE" id="PS51194">
    <property type="entry name" value="HELICASE_CTER"/>
    <property type="match status" value="1"/>
</dbReference>
<dbReference type="AlphaFoldDB" id="A0A1M6KEN7"/>
<proteinExistence type="predicted"/>
<dbReference type="InterPro" id="IPR052511">
    <property type="entry name" value="ATP-dep_Helicase"/>
</dbReference>
<keyword evidence="5" id="KW-0547">Nucleotide-binding</keyword>
<dbReference type="SUPFAM" id="SSF56024">
    <property type="entry name" value="Phospholipase D/nuclease"/>
    <property type="match status" value="1"/>
</dbReference>
<dbReference type="Pfam" id="PF13091">
    <property type="entry name" value="PLDc_2"/>
    <property type="match status" value="1"/>
</dbReference>
<dbReference type="Pfam" id="PF00271">
    <property type="entry name" value="Helicase_C"/>
    <property type="match status" value="1"/>
</dbReference>
<dbReference type="Gene3D" id="3.40.50.300">
    <property type="entry name" value="P-loop containing nucleotide triphosphate hydrolases"/>
    <property type="match status" value="2"/>
</dbReference>
<keyword evidence="6" id="KW-1185">Reference proteome</keyword>
<dbReference type="CDD" id="cd09203">
    <property type="entry name" value="PLDc_N_DEXD_b1"/>
    <property type="match status" value="1"/>
</dbReference>
<dbReference type="SMART" id="SM00487">
    <property type="entry name" value="DEXDc"/>
    <property type="match status" value="1"/>
</dbReference>
<dbReference type="Proteomes" id="UP000184080">
    <property type="component" value="Unassembled WGS sequence"/>
</dbReference>
<dbReference type="OrthoDB" id="9802848at2"/>
<dbReference type="PANTHER" id="PTHR47962">
    <property type="entry name" value="ATP-DEPENDENT HELICASE LHR-RELATED-RELATED"/>
    <property type="match status" value="1"/>
</dbReference>
<dbReference type="SMART" id="SM00490">
    <property type="entry name" value="HELICc"/>
    <property type="match status" value="1"/>
</dbReference>
<dbReference type="CDD" id="cd18032">
    <property type="entry name" value="DEXHc_RE_I_III_res"/>
    <property type="match status" value="1"/>
</dbReference>
<dbReference type="SUPFAM" id="SSF52540">
    <property type="entry name" value="P-loop containing nucleoside triphosphate hydrolases"/>
    <property type="match status" value="1"/>
</dbReference>
<feature type="domain" description="Helicase ATP-binding" evidence="3">
    <location>
        <begin position="348"/>
        <end position="505"/>
    </location>
</feature>
<evidence type="ECO:0000256" key="1">
    <source>
        <dbReference type="SAM" id="MobiDB-lite"/>
    </source>
</evidence>
<dbReference type="GO" id="GO:0005524">
    <property type="term" value="F:ATP binding"/>
    <property type="evidence" value="ECO:0007669"/>
    <property type="project" value="InterPro"/>
</dbReference>
<evidence type="ECO:0000259" key="3">
    <source>
        <dbReference type="PROSITE" id="PS51192"/>
    </source>
</evidence>
<dbReference type="GO" id="GO:0003677">
    <property type="term" value="F:DNA binding"/>
    <property type="evidence" value="ECO:0007669"/>
    <property type="project" value="InterPro"/>
</dbReference>
<feature type="compositionally biased region" description="Polar residues" evidence="1">
    <location>
        <begin position="131"/>
        <end position="148"/>
    </location>
</feature>
<keyword evidence="5" id="KW-0347">Helicase</keyword>
<dbReference type="InterPro" id="IPR001736">
    <property type="entry name" value="PLipase_D/transphosphatidylase"/>
</dbReference>
<dbReference type="InterPro" id="IPR006935">
    <property type="entry name" value="Helicase/UvrB_N"/>
</dbReference>
<feature type="region of interest" description="Disordered" evidence="1">
    <location>
        <begin position="126"/>
        <end position="148"/>
    </location>
</feature>
<evidence type="ECO:0000313" key="5">
    <source>
        <dbReference type="EMBL" id="SHJ57389.1"/>
    </source>
</evidence>
<sequence>MGVYEQVIREGVYEQLINKELKERLKELNLDKYLIEKENLDVEEAKTILSAYISSVVKKALRFIREDNKQNDKEALLSQIKACNELINSLGKLAVERNIEGFKIDEEGEMLRALYSKINNSRAVKEKKSTRPVTPLSQSSLFTGSSQEPNMMSELKKEILCSDSIDMLVSFVKWSGLRCIIDELREFTDHDNHNLRIITTSYMGATDLKAVEELSKLKNTAIKISYDTERTRLHAKAYLFKRETGFTTAYIGSSNLSNAALTSGLEWNLKVTEKASFDIIKKFEATFESYWNDDEFITFNGEEKAHKERLKVSLNKEGKGNSEDEFIFNFDIKPYYYQKEILEKLKAERTLFHRNKNLIVAATGVGKTVIAAFDYKDFVKEHRKHKNRLLFIAHREEILKQSRDTFRAILKDGNFGDLYVGGKVPDSIDNLFMSIQSFNSTKLYEKTTEDFYDFIIVDEFHHAEAPSYQRLLDYYKPKILLGLTATPERMDGKNVLEHFDDRIAAEMRLPEAIDRKLLSPFQYFGVPDLTDLSKLKWTRGGYDKEELEKIYTGNDIRVNQIIASLYKYVTDMEEVIGLGFCVSVEHAKYMADKFNKNGIPSMAVLGESSHEERSNAKRMLVNGDVKFIFTVDLYNEGVDIPEINTVLFLRPTESLTIFLQQLGRGLRLSEGKECLTVLDFVGQAHENYDFEQKFKVLMGKSKHSVQYNIENGFLNLPKGCYIHLEKQAKDYILRNIKSAKLTKAALISKLKHFESDTGQSLTLSNFMNHYGYTLIDIYGKNGDRSFTRMKVEAGLIDDFHNKDEETICKRFKNLFHINSRKLIEFSLNILTSGEKIKNLNEEEKLMVGMLYYSFYLDLPSKLGFDSFEEGLTSLYINNNELMEEALEILKYNYMHIDFIDKQLDLGFVCPLDLHCSYSTDQIMAAFGYFNEDKKPSFREGVKYFKEKKLDAFFITLNKSEKDYSPSTLYEDYAINEKLFHWQSQSRTSVESETGQRYINHIKAKNKIVLFIRENKKQDGITAPYVYVGEGEYVSHNGNMPISFVWRLQEELPAGMMKGANKSIV</sequence>
<name>A0A1M6KEN7_9CLOT</name>
<accession>A0A1M6KEN7</accession>
<feature type="domain" description="Helicase C-terminal" evidence="4">
    <location>
        <begin position="564"/>
        <end position="713"/>
    </location>
</feature>
<evidence type="ECO:0000313" key="6">
    <source>
        <dbReference type="Proteomes" id="UP000184080"/>
    </source>
</evidence>
<organism evidence="5 6">
    <name type="scientific">Clostridium amylolyticum</name>
    <dbReference type="NCBI Taxonomy" id="1121298"/>
    <lineage>
        <taxon>Bacteria</taxon>
        <taxon>Bacillati</taxon>
        <taxon>Bacillota</taxon>
        <taxon>Clostridia</taxon>
        <taxon>Eubacteriales</taxon>
        <taxon>Clostridiaceae</taxon>
        <taxon>Clostridium</taxon>
    </lineage>
</organism>
<dbReference type="PANTHER" id="PTHR47962:SF7">
    <property type="entry name" value="MITOCHONDRIAL ATP-DEPENDENT HELICASE IRC3-RELATED"/>
    <property type="match status" value="1"/>
</dbReference>
<protein>
    <submittedName>
        <fullName evidence="5">Superfamily II DNA or RNA helicase</fullName>
    </submittedName>
</protein>
<dbReference type="PROSITE" id="PS51192">
    <property type="entry name" value="HELICASE_ATP_BIND_1"/>
    <property type="match status" value="1"/>
</dbReference>
<dbReference type="GO" id="GO:0004386">
    <property type="term" value="F:helicase activity"/>
    <property type="evidence" value="ECO:0007669"/>
    <property type="project" value="UniProtKB-KW"/>
</dbReference>
<dbReference type="Pfam" id="PF11907">
    <property type="entry name" value="DUF3427"/>
    <property type="match status" value="1"/>
</dbReference>
<keyword evidence="5" id="KW-0378">Hydrolase</keyword>
<evidence type="ECO:0000259" key="2">
    <source>
        <dbReference type="PROSITE" id="PS50035"/>
    </source>
</evidence>
<reference evidence="5 6" key="1">
    <citation type="submission" date="2016-11" db="EMBL/GenBank/DDBJ databases">
        <authorList>
            <person name="Jaros S."/>
            <person name="Januszkiewicz K."/>
            <person name="Wedrychowicz H."/>
        </authorList>
    </citation>
    <scope>NUCLEOTIDE SEQUENCE [LARGE SCALE GENOMIC DNA]</scope>
    <source>
        <strain evidence="5 6">DSM 21864</strain>
    </source>
</reference>
<dbReference type="STRING" id="1121298.SAMN05444401_3334"/>
<dbReference type="Gene3D" id="3.30.870.10">
    <property type="entry name" value="Endonuclease Chain A"/>
    <property type="match status" value="1"/>
</dbReference>
<evidence type="ECO:0000259" key="4">
    <source>
        <dbReference type="PROSITE" id="PS51194"/>
    </source>
</evidence>
<dbReference type="EMBL" id="FQZO01000006">
    <property type="protein sequence ID" value="SHJ57389.1"/>
    <property type="molecule type" value="Genomic_DNA"/>
</dbReference>
<feature type="domain" description="PLD phosphodiesterase" evidence="2">
    <location>
        <begin position="229"/>
        <end position="260"/>
    </location>
</feature>
<dbReference type="InterPro" id="IPR021835">
    <property type="entry name" value="DUF3427"/>
</dbReference>
<dbReference type="PROSITE" id="PS50035">
    <property type="entry name" value="PLD"/>
    <property type="match status" value="1"/>
</dbReference>
<dbReference type="Pfam" id="PF04851">
    <property type="entry name" value="ResIII"/>
    <property type="match status" value="1"/>
</dbReference>
<keyword evidence="5" id="KW-0067">ATP-binding</keyword>
<dbReference type="InterPro" id="IPR025202">
    <property type="entry name" value="PLD-like_dom"/>
</dbReference>
<dbReference type="CDD" id="cd18799">
    <property type="entry name" value="SF2_C_EcoAI-like"/>
    <property type="match status" value="1"/>
</dbReference>
<dbReference type="InterPro" id="IPR001650">
    <property type="entry name" value="Helicase_C-like"/>
</dbReference>
<dbReference type="GO" id="GO:0006793">
    <property type="term" value="P:phosphorus metabolic process"/>
    <property type="evidence" value="ECO:0007669"/>
    <property type="project" value="UniProtKB-ARBA"/>
</dbReference>
<dbReference type="GO" id="GO:0016887">
    <property type="term" value="F:ATP hydrolysis activity"/>
    <property type="evidence" value="ECO:0007669"/>
    <property type="project" value="TreeGrafter"/>
</dbReference>
<gene>
    <name evidence="5" type="ORF">SAMN05444401_3334</name>
</gene>
<dbReference type="InterPro" id="IPR027417">
    <property type="entry name" value="P-loop_NTPase"/>
</dbReference>
<dbReference type="InterPro" id="IPR014001">
    <property type="entry name" value="Helicase_ATP-bd"/>
</dbReference>